<accession>A0A1C0Y8T5</accession>
<comment type="caution">
    <text evidence="1">The sequence shown here is derived from an EMBL/GenBank/DDBJ whole genome shotgun (WGS) entry which is preliminary data.</text>
</comment>
<dbReference type="AlphaFoldDB" id="A0A1C0Y8T5"/>
<evidence type="ECO:0000313" key="2">
    <source>
        <dbReference type="Proteomes" id="UP000093199"/>
    </source>
</evidence>
<protein>
    <recommendedName>
        <fullName evidence="3">RocC</fullName>
    </recommendedName>
</protein>
<sequence>MKRYSVMVVIIILAAIIFIPSQTAFVFEQTRTEQPMMHYVLIDEDIAFQIRYTHSIHQTDVWEYYRITADDAIRFIQMTYDKTAIGMPATADKGQTLTLENGMYTLRFDDTVIDDFTVLIGDIDADLSFYYAGQQYDLKEQLQRGESYRFSIQHLSLYERVKGMML</sequence>
<gene>
    <name evidence="1" type="ORF">A6M13_04415</name>
</gene>
<name>A0A1C0Y8T5_9BACL</name>
<evidence type="ECO:0000313" key="1">
    <source>
        <dbReference type="EMBL" id="OCS83533.1"/>
    </source>
</evidence>
<dbReference type="OrthoDB" id="4304at2"/>
<dbReference type="EMBL" id="MASJ01000034">
    <property type="protein sequence ID" value="OCS83533.1"/>
    <property type="molecule type" value="Genomic_DNA"/>
</dbReference>
<dbReference type="RefSeq" id="WP_066546787.1">
    <property type="nucleotide sequence ID" value="NZ_MASJ01000034.1"/>
</dbReference>
<organism evidence="1 2">
    <name type="scientific">Caryophanon tenue</name>
    <dbReference type="NCBI Taxonomy" id="33978"/>
    <lineage>
        <taxon>Bacteria</taxon>
        <taxon>Bacillati</taxon>
        <taxon>Bacillota</taxon>
        <taxon>Bacilli</taxon>
        <taxon>Bacillales</taxon>
        <taxon>Caryophanaceae</taxon>
        <taxon>Caryophanon</taxon>
    </lineage>
</organism>
<dbReference type="Proteomes" id="UP000093199">
    <property type="component" value="Unassembled WGS sequence"/>
</dbReference>
<evidence type="ECO:0008006" key="3">
    <source>
        <dbReference type="Google" id="ProtNLM"/>
    </source>
</evidence>
<dbReference type="STRING" id="33978.A6M13_04415"/>
<dbReference type="InterPro" id="IPR015001">
    <property type="entry name" value="DUF1850"/>
</dbReference>
<dbReference type="Pfam" id="PF08905">
    <property type="entry name" value="DUF1850"/>
    <property type="match status" value="1"/>
</dbReference>
<reference evidence="1 2" key="1">
    <citation type="submission" date="2016-07" db="EMBL/GenBank/DDBJ databases">
        <title>Caryophanon tenue genome sequencing.</title>
        <authorList>
            <person name="Verma A."/>
            <person name="Pal Y."/>
            <person name="Krishnamurthi S."/>
        </authorList>
    </citation>
    <scope>NUCLEOTIDE SEQUENCE [LARGE SCALE GENOMIC DNA]</scope>
    <source>
        <strain evidence="1 2">DSM 14152</strain>
    </source>
</reference>
<proteinExistence type="predicted"/>
<keyword evidence="2" id="KW-1185">Reference proteome</keyword>